<gene>
    <name evidence="2" type="ORF">ABB37_05808</name>
</gene>
<accession>A0A0N0DUS8</accession>
<organism evidence="2 3">
    <name type="scientific">Leptomonas pyrrhocoris</name>
    <name type="common">Firebug parasite</name>
    <dbReference type="NCBI Taxonomy" id="157538"/>
    <lineage>
        <taxon>Eukaryota</taxon>
        <taxon>Discoba</taxon>
        <taxon>Euglenozoa</taxon>
        <taxon>Kinetoplastea</taxon>
        <taxon>Metakinetoplastina</taxon>
        <taxon>Trypanosomatida</taxon>
        <taxon>Trypanosomatidae</taxon>
        <taxon>Leishmaniinae</taxon>
        <taxon>Leptomonas</taxon>
    </lineage>
</organism>
<reference evidence="2 3" key="1">
    <citation type="submission" date="2015-07" db="EMBL/GenBank/DDBJ databases">
        <title>High-quality genome of monoxenous trypanosomatid Leptomonas pyrrhocoris.</title>
        <authorList>
            <person name="Flegontov P."/>
            <person name="Butenko A."/>
            <person name="Firsov S."/>
            <person name="Vlcek C."/>
            <person name="Logacheva M.D."/>
            <person name="Field M."/>
            <person name="Filatov D."/>
            <person name="Flegontova O."/>
            <person name="Gerasimov E."/>
            <person name="Jackson A.P."/>
            <person name="Kelly S."/>
            <person name="Opperdoes F."/>
            <person name="O'Reilly A."/>
            <person name="Votypka J."/>
            <person name="Yurchenko V."/>
            <person name="Lukes J."/>
        </authorList>
    </citation>
    <scope>NUCLEOTIDE SEQUENCE [LARGE SCALE GENOMIC DNA]</scope>
    <source>
        <strain evidence="2">H10</strain>
    </source>
</reference>
<keyword evidence="3" id="KW-1185">Reference proteome</keyword>
<dbReference type="VEuPathDB" id="TriTrypDB:LpyrH10_11_2730"/>
<evidence type="ECO:0000313" key="3">
    <source>
        <dbReference type="Proteomes" id="UP000037923"/>
    </source>
</evidence>
<evidence type="ECO:0000256" key="1">
    <source>
        <dbReference type="SAM" id="Coils"/>
    </source>
</evidence>
<evidence type="ECO:0000313" key="2">
    <source>
        <dbReference type="EMBL" id="KPA79368.1"/>
    </source>
</evidence>
<dbReference type="RefSeq" id="XP_015657807.1">
    <property type="nucleotide sequence ID" value="XM_015803982.1"/>
</dbReference>
<dbReference type="EMBL" id="LGTL01000011">
    <property type="protein sequence ID" value="KPA79368.1"/>
    <property type="molecule type" value="Genomic_DNA"/>
</dbReference>
<dbReference type="OrthoDB" id="10431228at2759"/>
<sequence>MEVALDKLLSSFHSGVFAPADAIYSSSLCTASSRTAKESIALMLALEAPVKATNNNIAEFKHFVRDGAVFLSGGADLPDCCLDSSEHLDVVENQLDTLEAEVAAFTCASDENDAGFSAINAAYVSLQHIRAQQSSTSSMC</sequence>
<feature type="coiled-coil region" evidence="1">
    <location>
        <begin position="81"/>
        <end position="108"/>
    </location>
</feature>
<keyword evidence="1" id="KW-0175">Coiled coil</keyword>
<dbReference type="GeneID" id="26906098"/>
<proteinExistence type="predicted"/>
<name>A0A0N0DUS8_LEPPY</name>
<dbReference type="Proteomes" id="UP000037923">
    <property type="component" value="Unassembled WGS sequence"/>
</dbReference>
<dbReference type="AlphaFoldDB" id="A0A0N0DUS8"/>
<protein>
    <submittedName>
        <fullName evidence="2">Uncharacterized protein</fullName>
    </submittedName>
</protein>
<comment type="caution">
    <text evidence="2">The sequence shown here is derived from an EMBL/GenBank/DDBJ whole genome shotgun (WGS) entry which is preliminary data.</text>
</comment>